<dbReference type="GO" id="GO:0009435">
    <property type="term" value="P:NAD+ biosynthetic process"/>
    <property type="evidence" value="ECO:0007669"/>
    <property type="project" value="UniProtKB-UniRule"/>
</dbReference>
<dbReference type="AlphaFoldDB" id="A0A317PWM7"/>
<dbReference type="EMBL" id="QGTR01000001">
    <property type="protein sequence ID" value="PWW03880.1"/>
    <property type="molecule type" value="Genomic_DNA"/>
</dbReference>
<feature type="binding site" evidence="4">
    <location>
        <position position="92"/>
    </location>
    <ligand>
        <name>pyridoxal 5'-phosphate</name>
        <dbReference type="ChEBI" id="CHEBI:597326"/>
    </ligand>
</feature>
<reference evidence="7 8" key="1">
    <citation type="submission" date="2018-05" db="EMBL/GenBank/DDBJ databases">
        <title>Genomic Encyclopedia of Type Strains, Phase IV (KMG-IV): sequencing the most valuable type-strain genomes for metagenomic binning, comparative biology and taxonomic classification.</title>
        <authorList>
            <person name="Goeker M."/>
        </authorList>
    </citation>
    <scope>NUCLEOTIDE SEQUENCE [LARGE SCALE GENOMIC DNA]</scope>
    <source>
        <strain evidence="7 8">DSM 16791</strain>
    </source>
</reference>
<keyword evidence="2 4" id="KW-0378">Hydrolase</keyword>
<dbReference type="InterPro" id="IPR010111">
    <property type="entry name" value="Kynureninase"/>
</dbReference>
<comment type="catalytic activity">
    <reaction evidence="6">
        <text>3-hydroxy-L-kynurenine + H2O = 3-hydroxyanthranilate + L-alanine + H(+)</text>
        <dbReference type="Rhea" id="RHEA:25143"/>
        <dbReference type="ChEBI" id="CHEBI:15377"/>
        <dbReference type="ChEBI" id="CHEBI:15378"/>
        <dbReference type="ChEBI" id="CHEBI:36559"/>
        <dbReference type="ChEBI" id="CHEBI:57972"/>
        <dbReference type="ChEBI" id="CHEBI:58125"/>
        <dbReference type="EC" id="3.7.1.3"/>
    </reaction>
</comment>
<feature type="modified residue" description="N6-(pyridoxal phosphate)lysine" evidence="4">
    <location>
        <position position="217"/>
    </location>
</feature>
<keyword evidence="1 4" id="KW-0662">Pyridine nucleotide biosynthesis</keyword>
<dbReference type="SUPFAM" id="SSF53383">
    <property type="entry name" value="PLP-dependent transferases"/>
    <property type="match status" value="1"/>
</dbReference>
<dbReference type="GO" id="GO:0019441">
    <property type="term" value="P:L-tryptophan catabolic process to kynurenine"/>
    <property type="evidence" value="ECO:0007669"/>
    <property type="project" value="TreeGrafter"/>
</dbReference>
<dbReference type="UniPathway" id="UPA00334">
    <property type="reaction ID" value="UER00455"/>
</dbReference>
<dbReference type="RefSeq" id="WP_110030380.1">
    <property type="nucleotide sequence ID" value="NZ_QGTR01000001.1"/>
</dbReference>
<feature type="binding site" evidence="4">
    <location>
        <position position="272"/>
    </location>
    <ligand>
        <name>pyridoxal 5'-phosphate</name>
        <dbReference type="ChEBI" id="CHEBI:597326"/>
    </ligand>
</feature>
<proteinExistence type="inferred from homology"/>
<comment type="caution">
    <text evidence="7">The sequence shown here is derived from an EMBL/GenBank/DDBJ whole genome shotgun (WGS) entry which is preliminary data.</text>
</comment>
<accession>A0A317PWM7</accession>
<gene>
    <name evidence="4" type="primary">kynU</name>
    <name evidence="7" type="ORF">DFR52_101569</name>
</gene>
<feature type="binding site" evidence="4">
    <location>
        <begin position="120"/>
        <end position="123"/>
    </location>
    <ligand>
        <name>pyridoxal 5'-phosphate</name>
        <dbReference type="ChEBI" id="CHEBI:597326"/>
    </ligand>
</feature>
<feature type="binding site" evidence="4">
    <location>
        <position position="191"/>
    </location>
    <ligand>
        <name>pyridoxal 5'-phosphate</name>
        <dbReference type="ChEBI" id="CHEBI:597326"/>
    </ligand>
</feature>
<dbReference type="GO" id="GO:0030170">
    <property type="term" value="F:pyridoxal phosphate binding"/>
    <property type="evidence" value="ECO:0007669"/>
    <property type="project" value="UniProtKB-UniRule"/>
</dbReference>
<comment type="cofactor">
    <cofactor evidence="4 6">
        <name>pyridoxal 5'-phosphate</name>
        <dbReference type="ChEBI" id="CHEBI:597326"/>
    </cofactor>
</comment>
<dbReference type="UniPathway" id="UPA00253">
    <property type="reaction ID" value="UER00329"/>
</dbReference>
<comment type="catalytic activity">
    <reaction evidence="4 6">
        <text>L-kynurenine + H2O = anthranilate + L-alanine + H(+)</text>
        <dbReference type="Rhea" id="RHEA:16813"/>
        <dbReference type="ChEBI" id="CHEBI:15377"/>
        <dbReference type="ChEBI" id="CHEBI:15378"/>
        <dbReference type="ChEBI" id="CHEBI:16567"/>
        <dbReference type="ChEBI" id="CHEBI:57959"/>
        <dbReference type="ChEBI" id="CHEBI:57972"/>
        <dbReference type="EC" id="3.7.1.3"/>
    </reaction>
</comment>
<dbReference type="EC" id="3.7.1.3" evidence="4 5"/>
<dbReference type="GO" id="GO:0019805">
    <property type="term" value="P:quinolinate biosynthetic process"/>
    <property type="evidence" value="ECO:0007669"/>
    <property type="project" value="UniProtKB-UniRule"/>
</dbReference>
<comment type="pathway">
    <text evidence="4 6">Amino-acid degradation; L-kynurenine degradation; L-alanine and anthranilate from L-kynurenine: step 1/1.</text>
</comment>
<evidence type="ECO:0000256" key="1">
    <source>
        <dbReference type="ARBA" id="ARBA00022642"/>
    </source>
</evidence>
<dbReference type="Gene3D" id="3.40.640.10">
    <property type="entry name" value="Type I PLP-dependent aspartate aminotransferase-like (Major domain)"/>
    <property type="match status" value="1"/>
</dbReference>
<dbReference type="GO" id="GO:0097053">
    <property type="term" value="P:L-kynurenine catabolic process"/>
    <property type="evidence" value="ECO:0007669"/>
    <property type="project" value="UniProtKB-UniRule"/>
</dbReference>
<dbReference type="PANTHER" id="PTHR14084:SF0">
    <property type="entry name" value="KYNURENINASE"/>
    <property type="match status" value="1"/>
</dbReference>
<evidence type="ECO:0000256" key="5">
    <source>
        <dbReference type="NCBIfam" id="TIGR01814"/>
    </source>
</evidence>
<dbReference type="Pfam" id="PF22580">
    <property type="entry name" value="KYNU_C"/>
    <property type="match status" value="1"/>
</dbReference>
<evidence type="ECO:0000256" key="6">
    <source>
        <dbReference type="PIRNR" id="PIRNR038800"/>
    </source>
</evidence>
<feature type="binding site" evidence="4">
    <location>
        <position position="93"/>
    </location>
    <ligand>
        <name>pyridoxal 5'-phosphate</name>
        <dbReference type="ChEBI" id="CHEBI:597326"/>
    </ligand>
</feature>
<dbReference type="GO" id="GO:0030429">
    <property type="term" value="F:kynureninase activity"/>
    <property type="evidence" value="ECO:0007669"/>
    <property type="project" value="UniProtKB-UniRule"/>
</dbReference>
<evidence type="ECO:0000256" key="3">
    <source>
        <dbReference type="ARBA" id="ARBA00022898"/>
    </source>
</evidence>
<evidence type="ECO:0000313" key="7">
    <source>
        <dbReference type="EMBL" id="PWW03880.1"/>
    </source>
</evidence>
<dbReference type="PANTHER" id="PTHR14084">
    <property type="entry name" value="KYNURENINASE"/>
    <property type="match status" value="1"/>
</dbReference>
<dbReference type="Gene3D" id="3.90.1150.10">
    <property type="entry name" value="Aspartate Aminotransferase, domain 1"/>
    <property type="match status" value="1"/>
</dbReference>
<dbReference type="Proteomes" id="UP000246352">
    <property type="component" value="Unassembled WGS sequence"/>
</dbReference>
<dbReference type="FunFam" id="3.40.640.10:FF:000107">
    <property type="entry name" value="Kynureninase"/>
    <property type="match status" value="1"/>
</dbReference>
<comment type="function">
    <text evidence="4 6">Catalyzes the cleavage of L-kynurenine (L-Kyn) and L-3-hydroxykynurenine (L-3OHKyn) into anthranilic acid (AA) and 3-hydroxyanthranilic acid (3-OHAA), respectively.</text>
</comment>
<comment type="pathway">
    <text evidence="4 6">Cofactor biosynthesis; NAD(+) biosynthesis; quinolinate from L-kynurenine: step 2/3.</text>
</comment>
<evidence type="ECO:0000313" key="8">
    <source>
        <dbReference type="Proteomes" id="UP000246352"/>
    </source>
</evidence>
<dbReference type="InterPro" id="IPR015421">
    <property type="entry name" value="PyrdxlP-dep_Trfase_major"/>
</dbReference>
<dbReference type="InterPro" id="IPR015424">
    <property type="entry name" value="PyrdxlP-dep_Trfase"/>
</dbReference>
<evidence type="ECO:0000256" key="4">
    <source>
        <dbReference type="HAMAP-Rule" id="MF_01970"/>
    </source>
</evidence>
<evidence type="ECO:0000256" key="2">
    <source>
        <dbReference type="ARBA" id="ARBA00022801"/>
    </source>
</evidence>
<dbReference type="GO" id="GO:0005737">
    <property type="term" value="C:cytoplasm"/>
    <property type="evidence" value="ECO:0007669"/>
    <property type="project" value="UniProtKB-UniRule"/>
</dbReference>
<dbReference type="OrthoDB" id="9812626at2"/>
<keyword evidence="3 4" id="KW-0663">Pyridoxal phosphate</keyword>
<name>A0A317PWM7_9HYPH</name>
<keyword evidence="8" id="KW-1185">Reference proteome</keyword>
<feature type="binding site" evidence="4">
    <location>
        <position position="216"/>
    </location>
    <ligand>
        <name>pyridoxal 5'-phosphate</name>
        <dbReference type="ChEBI" id="CHEBI:597326"/>
    </ligand>
</feature>
<dbReference type="InterPro" id="IPR015422">
    <property type="entry name" value="PyrdxlP-dep_Trfase_small"/>
</dbReference>
<dbReference type="HAMAP" id="MF_01970">
    <property type="entry name" value="Kynureninase"/>
    <property type="match status" value="1"/>
</dbReference>
<dbReference type="GO" id="GO:0043420">
    <property type="term" value="P:anthranilate metabolic process"/>
    <property type="evidence" value="ECO:0007669"/>
    <property type="project" value="TreeGrafter"/>
</dbReference>
<feature type="binding site" evidence="4">
    <location>
        <position position="194"/>
    </location>
    <ligand>
        <name>pyridoxal 5'-phosphate</name>
        <dbReference type="ChEBI" id="CHEBI:597326"/>
    </ligand>
</feature>
<feature type="binding site" evidence="4">
    <location>
        <position position="162"/>
    </location>
    <ligand>
        <name>pyridoxal 5'-phosphate</name>
        <dbReference type="ChEBI" id="CHEBI:597326"/>
    </ligand>
</feature>
<dbReference type="PIRSF" id="PIRSF038800">
    <property type="entry name" value="KYNU"/>
    <property type="match status" value="1"/>
</dbReference>
<sequence>MPTPTDDDALFAGTRAMFALPDGVIYLDGNSLGPLPSNVAARVARTVQAEWGAMLIRAWNDAGWMDLSGKVGDRIGRLIGAAAGTVMVADTTSINLFKVLDAAIHLNSERSVVLSDTGNFPTDLYIAQGLTARLPGRRMLRTVAPEDVMAAIDDTVAVVMLTEVDYRTGRRHDMRAITGAAHDAGALVIWDLAHSAGALEVDLAGTGVDFAVGCGYKYLNGGPGAPAFVYVAPRHQDGIAPLLSGWIGHAAPFAFDPDYRPAPGIDRMRVGTPPVLSLEALDAALDVWDGIDLARVRARSILLTELFIAEVEAACPALTLASPRDAQARGSQVSFRHEEGFAIMQALVARGVIGDFRAPDVLRFGFAPLYVRPEDVKSAAAILAEVMDGRLWDRSEYRLRGRVT</sequence>
<dbReference type="NCBIfam" id="TIGR01814">
    <property type="entry name" value="kynureninase"/>
    <property type="match status" value="1"/>
</dbReference>
<protein>
    <recommendedName>
        <fullName evidence="4 5">Kynureninase</fullName>
        <ecNumber evidence="4 5">3.7.1.3</ecNumber>
    </recommendedName>
    <alternativeName>
        <fullName evidence="4">L-kynurenine hydrolase</fullName>
    </alternativeName>
</protein>
<organism evidence="7 8">
    <name type="scientific">Hoeflea marina</name>
    <dbReference type="NCBI Taxonomy" id="274592"/>
    <lineage>
        <taxon>Bacteria</taxon>
        <taxon>Pseudomonadati</taxon>
        <taxon>Pseudomonadota</taxon>
        <taxon>Alphaproteobacteria</taxon>
        <taxon>Hyphomicrobiales</taxon>
        <taxon>Rhizobiaceae</taxon>
        <taxon>Hoeflea</taxon>
    </lineage>
</organism>
<comment type="subunit">
    <text evidence="4 6">Homodimer.</text>
</comment>
<feature type="binding site" evidence="4">
    <location>
        <position position="246"/>
    </location>
    <ligand>
        <name>pyridoxal 5'-phosphate</name>
        <dbReference type="ChEBI" id="CHEBI:597326"/>
    </ligand>
</feature>
<comment type="similarity">
    <text evidence="4 6">Belongs to the kynureninase family.</text>
</comment>